<evidence type="ECO:0000313" key="1">
    <source>
        <dbReference type="EMBL" id="SZX62356.1"/>
    </source>
</evidence>
<dbReference type="SUPFAM" id="SSF51569">
    <property type="entry name" value="Aldolase"/>
    <property type="match status" value="1"/>
</dbReference>
<dbReference type="Pfam" id="PF00923">
    <property type="entry name" value="TAL_FSA"/>
    <property type="match status" value="1"/>
</dbReference>
<dbReference type="AlphaFoldDB" id="A0A383VDA4"/>
<proteinExistence type="predicted"/>
<dbReference type="PANTHER" id="PTHR10683">
    <property type="entry name" value="TRANSALDOLASE"/>
    <property type="match status" value="1"/>
</dbReference>
<dbReference type="EMBL" id="FNXT01000220">
    <property type="protein sequence ID" value="SZX62356.1"/>
    <property type="molecule type" value="Genomic_DNA"/>
</dbReference>
<sequence length="391" mass="41270">MSLAAQHRSVSAGSFARRSSRVAPRIVATAAYKSPSSVTSANTLQALSRMSNVVPDTLMLESSVQPKAATVSSLLLSWILSNEQLGMKPYQNAIAASLNYDKCLAQKGDARLSCQLDKALTNVGSLLANQVEGRICTEIDPRLAKDKDGMLARARSLLALYREVGVAPDKLILRVPATWAGIQAAAELEKQGVATQAFHIYSFVQGVAAAQAGISVVQPNVGRTRDWYNKHPGVIRDPHGPREDSGASSGVDTGVRLASQLYGYIKKYHPKTQLMASGLRTADDALALAGCDYLVLTAKVMGDLEATPTLQGYNSGLSAASASEEDGIERMLSPAAAAASDLANMGAISEAQFNEMLGPCGSELLAQGLAGLVRDVETVLPYFKAMATGNE</sequence>
<dbReference type="PANTHER" id="PTHR10683:SF18">
    <property type="entry name" value="TRANSALDOLASE"/>
    <property type="match status" value="1"/>
</dbReference>
<accession>A0A383VDA4</accession>
<dbReference type="InterPro" id="IPR013785">
    <property type="entry name" value="Aldolase_TIM"/>
</dbReference>
<reference evidence="1 2" key="1">
    <citation type="submission" date="2016-10" db="EMBL/GenBank/DDBJ databases">
        <authorList>
            <person name="Cai Z."/>
        </authorList>
    </citation>
    <scope>NUCLEOTIDE SEQUENCE [LARGE SCALE GENOMIC DNA]</scope>
</reference>
<dbReference type="InterPro" id="IPR001585">
    <property type="entry name" value="TAL/FSA"/>
</dbReference>
<name>A0A383VDA4_TETOB</name>
<gene>
    <name evidence="1" type="ORF">BQ4739_LOCUS2951</name>
</gene>
<dbReference type="Gene3D" id="3.20.20.70">
    <property type="entry name" value="Aldolase class I"/>
    <property type="match status" value="1"/>
</dbReference>
<keyword evidence="2" id="KW-1185">Reference proteome</keyword>
<protein>
    <submittedName>
        <fullName evidence="1">Uncharacterized protein</fullName>
    </submittedName>
</protein>
<organism evidence="1 2">
    <name type="scientific">Tetradesmus obliquus</name>
    <name type="common">Green alga</name>
    <name type="synonym">Acutodesmus obliquus</name>
    <dbReference type="NCBI Taxonomy" id="3088"/>
    <lineage>
        <taxon>Eukaryota</taxon>
        <taxon>Viridiplantae</taxon>
        <taxon>Chlorophyta</taxon>
        <taxon>core chlorophytes</taxon>
        <taxon>Chlorophyceae</taxon>
        <taxon>CS clade</taxon>
        <taxon>Sphaeropleales</taxon>
        <taxon>Scenedesmaceae</taxon>
        <taxon>Tetradesmus</taxon>
    </lineage>
</organism>
<dbReference type="STRING" id="3088.A0A383VDA4"/>
<dbReference type="Proteomes" id="UP000256970">
    <property type="component" value="Unassembled WGS sequence"/>
</dbReference>
<evidence type="ECO:0000313" key="2">
    <source>
        <dbReference type="Proteomes" id="UP000256970"/>
    </source>
</evidence>
<dbReference type="GO" id="GO:0005975">
    <property type="term" value="P:carbohydrate metabolic process"/>
    <property type="evidence" value="ECO:0007669"/>
    <property type="project" value="InterPro"/>
</dbReference>